<comment type="caution">
    <text evidence="1">The sequence shown here is derived from an EMBL/GenBank/DDBJ whole genome shotgun (WGS) entry which is preliminary data.</text>
</comment>
<name>A0A939BVX6_9ACTN</name>
<dbReference type="RefSeq" id="WP_205259905.1">
    <property type="nucleotide sequence ID" value="NZ_JAERWK010000008.1"/>
</dbReference>
<protein>
    <submittedName>
        <fullName evidence="1">Uncharacterized protein</fullName>
    </submittedName>
</protein>
<reference evidence="1" key="1">
    <citation type="submission" date="2021-01" db="EMBL/GenBank/DDBJ databases">
        <title>YIM 132084 draft genome.</title>
        <authorList>
            <person name="An D."/>
        </authorList>
    </citation>
    <scope>NUCLEOTIDE SEQUENCE</scope>
    <source>
        <strain evidence="1">YIM 132084</strain>
    </source>
</reference>
<sequence length="48" mass="5166">MAIFNDTEKPPVTVVAQIVYTNIIARSVNVAQGGDRFSQGVVNEFGPD</sequence>
<dbReference type="AlphaFoldDB" id="A0A939BVX6"/>
<evidence type="ECO:0000313" key="1">
    <source>
        <dbReference type="EMBL" id="MBM9466973.1"/>
    </source>
</evidence>
<proteinExistence type="predicted"/>
<keyword evidence="2" id="KW-1185">Reference proteome</keyword>
<accession>A0A939BVX6</accession>
<organism evidence="1 2">
    <name type="scientific">Nakamurella leprariae</name>
    <dbReference type="NCBI Taxonomy" id="2803911"/>
    <lineage>
        <taxon>Bacteria</taxon>
        <taxon>Bacillati</taxon>
        <taxon>Actinomycetota</taxon>
        <taxon>Actinomycetes</taxon>
        <taxon>Nakamurellales</taxon>
        <taxon>Nakamurellaceae</taxon>
        <taxon>Nakamurella</taxon>
    </lineage>
</organism>
<gene>
    <name evidence="1" type="ORF">JL106_06710</name>
</gene>
<dbReference type="EMBL" id="JAERWK010000008">
    <property type="protein sequence ID" value="MBM9466973.1"/>
    <property type="molecule type" value="Genomic_DNA"/>
</dbReference>
<evidence type="ECO:0000313" key="2">
    <source>
        <dbReference type="Proteomes" id="UP000663792"/>
    </source>
</evidence>
<dbReference type="Proteomes" id="UP000663792">
    <property type="component" value="Unassembled WGS sequence"/>
</dbReference>